<protein>
    <submittedName>
        <fullName evidence="1">Uncharacterized protein</fullName>
    </submittedName>
</protein>
<evidence type="ECO:0000313" key="1">
    <source>
        <dbReference type="EMBL" id="CAE0754190.1"/>
    </source>
</evidence>
<proteinExistence type="predicted"/>
<organism evidence="1">
    <name type="scientific">Chrysotila carterae</name>
    <name type="common">Marine alga</name>
    <name type="synonym">Syracosphaera carterae</name>
    <dbReference type="NCBI Taxonomy" id="13221"/>
    <lineage>
        <taxon>Eukaryota</taxon>
        <taxon>Haptista</taxon>
        <taxon>Haptophyta</taxon>
        <taxon>Prymnesiophyceae</taxon>
        <taxon>Isochrysidales</taxon>
        <taxon>Isochrysidaceae</taxon>
        <taxon>Chrysotila</taxon>
    </lineage>
</organism>
<dbReference type="AlphaFoldDB" id="A0A7S4EUQ9"/>
<accession>A0A7S4EUQ9</accession>
<reference evidence="1" key="1">
    <citation type="submission" date="2021-01" db="EMBL/GenBank/DDBJ databases">
        <authorList>
            <person name="Corre E."/>
            <person name="Pelletier E."/>
            <person name="Niang G."/>
            <person name="Scheremetjew M."/>
            <person name="Finn R."/>
            <person name="Kale V."/>
            <person name="Holt S."/>
            <person name="Cochrane G."/>
            <person name="Meng A."/>
            <person name="Brown T."/>
            <person name="Cohen L."/>
        </authorList>
    </citation>
    <scope>NUCLEOTIDE SEQUENCE</scope>
    <source>
        <strain evidence="1">CCMP645</strain>
    </source>
</reference>
<sequence>MQLRKLATHGSPEAVRRSFAWPRAWAVGGHSAIAEFLESTALFTSPLHYVDLLPRQRVRALLREGADIHARAKEDGPTPLQRALRLQQDGAAPPGSAAEMLVQAGGLWSPSTHSLFPASARRFAVQLLLLGALLARSPRFCAQSQAMQDVWLEYIMAHAVRRPASRR</sequence>
<name>A0A7S4EUQ9_CHRCT</name>
<gene>
    <name evidence="1" type="ORF">PCAR00345_LOCUS6777</name>
</gene>
<dbReference type="EMBL" id="HBIZ01011378">
    <property type="protein sequence ID" value="CAE0754190.1"/>
    <property type="molecule type" value="Transcribed_RNA"/>
</dbReference>